<name>W1UZY7_9FIRM</name>
<accession>W1UZY7</accession>
<feature type="region of interest" description="Disordered" evidence="1">
    <location>
        <begin position="1"/>
        <end position="32"/>
    </location>
</feature>
<protein>
    <submittedName>
        <fullName evidence="2">Hep/Hag repeat protein</fullName>
    </submittedName>
</protein>
<dbReference type="Proteomes" id="UP000018855">
    <property type="component" value="Unassembled WGS sequence"/>
</dbReference>
<gene>
    <name evidence="2" type="ORF">Q619_VDC00515G0001</name>
</gene>
<feature type="non-terminal residue" evidence="2">
    <location>
        <position position="140"/>
    </location>
</feature>
<dbReference type="EMBL" id="AZMJ01000515">
    <property type="protein sequence ID" value="ETI99045.1"/>
    <property type="molecule type" value="Genomic_DNA"/>
</dbReference>
<evidence type="ECO:0000256" key="1">
    <source>
        <dbReference type="SAM" id="MobiDB-lite"/>
    </source>
</evidence>
<proteinExistence type="predicted"/>
<sequence>MKAGDVVVGKQTSDGKEGNFVTGLDNKTWDPENPVAVPGRAATEDQLKAVNDDFNNKARTGRVFQGDQPGDSGKVVRGLGDTMNLTGGADVNRLADNNIGVVKNAAGDGYNIKLAKDLKGLESVTTTDAAGNTTVMNGGG</sequence>
<evidence type="ECO:0000313" key="3">
    <source>
        <dbReference type="Proteomes" id="UP000018855"/>
    </source>
</evidence>
<reference evidence="2 3" key="1">
    <citation type="submission" date="2013-12" db="EMBL/GenBank/DDBJ databases">
        <title>A Varibaculum cambriense genome reconstructed from a premature infant gut community with otherwise low bacterial novelty that shifts toward anaerobic metabolism during the third week of life.</title>
        <authorList>
            <person name="Brown C.T."/>
            <person name="Sharon I."/>
            <person name="Thomas B.C."/>
            <person name="Castelle C.J."/>
            <person name="Morowitz M.J."/>
            <person name="Banfield J.F."/>
        </authorList>
    </citation>
    <scope>NUCLEOTIDE SEQUENCE [LARGE SCALE GENOMIC DNA]</scope>
    <source>
        <strain evidence="3">DORA_11</strain>
    </source>
</reference>
<comment type="caution">
    <text evidence="2">The sequence shown here is derived from an EMBL/GenBank/DDBJ whole genome shotgun (WGS) entry which is preliminary data.</text>
</comment>
<dbReference type="AlphaFoldDB" id="W1UZY7"/>
<evidence type="ECO:0000313" key="2">
    <source>
        <dbReference type="EMBL" id="ETI99045.1"/>
    </source>
</evidence>
<organism evidence="2 3">
    <name type="scientific">Veillonella dispar DORA_11</name>
    <dbReference type="NCBI Taxonomy" id="1403949"/>
    <lineage>
        <taxon>Bacteria</taxon>
        <taxon>Bacillati</taxon>
        <taxon>Bacillota</taxon>
        <taxon>Negativicutes</taxon>
        <taxon>Veillonellales</taxon>
        <taxon>Veillonellaceae</taxon>
        <taxon>Veillonella</taxon>
    </lineage>
</organism>